<comment type="subcellular location">
    <subcellularLocation>
        <location evidence="1">Membrane</location>
        <topology evidence="1">Multi-pass membrane protein</topology>
    </subcellularLocation>
</comment>
<name>A0A8H4Q328_9HYPO</name>
<evidence type="ECO:0000256" key="5">
    <source>
        <dbReference type="SAM" id="Phobius"/>
    </source>
</evidence>
<feature type="transmembrane region" description="Helical" evidence="5">
    <location>
        <begin position="322"/>
        <end position="346"/>
    </location>
</feature>
<feature type="transmembrane region" description="Helical" evidence="5">
    <location>
        <begin position="118"/>
        <end position="136"/>
    </location>
</feature>
<keyword evidence="8" id="KW-0675">Receptor</keyword>
<keyword evidence="9" id="KW-1185">Reference proteome</keyword>
<dbReference type="OrthoDB" id="5368598at2759"/>
<dbReference type="SUPFAM" id="SSF81321">
    <property type="entry name" value="Family A G protein-coupled receptor-like"/>
    <property type="match status" value="1"/>
</dbReference>
<dbReference type="GO" id="GO:0004930">
    <property type="term" value="F:G protein-coupled receptor activity"/>
    <property type="evidence" value="ECO:0007669"/>
    <property type="project" value="TreeGrafter"/>
</dbReference>
<dbReference type="Pfam" id="PF11710">
    <property type="entry name" value="Git3"/>
    <property type="match status" value="1"/>
</dbReference>
<sequence>MPLSSPAPLTISPQGHKLAINVTCLVLASLSVVATAWAKILIVILLQIDLFKSAILVLVPAIELVHGPVISGSTTCHVIGCVLLITLEACNVAIVLLALHTALNVFRGEGGLYPHRRLAWAVGLVLPLALASLAFINRPAFVNTDGFCQVPERPRWPKRVLIWLPRGLCLVIIVFTYVATFVHVQKLMRRFVAGPAQPGPRIKAVEPPPPPSLASLRLGPWQPDVIPFRDSGIRPVLTLASVSGPPCPVVSGSHPSLLIRPDSSTAVTLSPTTFGASGIAETRDRVRRQLRLLFIYPMVYMGLWTVPLICHITSVLDRGETVGLSLASIASLSLQGVADALVFLVVEKPWRLPRHGDASCWLVHAIQGTAVTTTTNAGRSRDEMRFDSRVARRRREGERAAERRSKHSPGRVREWWEVGVETDVEDDGYSDT</sequence>
<keyword evidence="4 5" id="KW-0472">Membrane</keyword>
<dbReference type="Pfam" id="PF11970">
    <property type="entry name" value="GPR_Gpa2_C"/>
    <property type="match status" value="1"/>
</dbReference>
<dbReference type="EMBL" id="JAACLJ010000007">
    <property type="protein sequence ID" value="KAF4583168.1"/>
    <property type="molecule type" value="Genomic_DNA"/>
</dbReference>
<reference evidence="8 9" key="1">
    <citation type="journal article" date="2020" name="G3 (Bethesda)">
        <title>Genetic Underpinnings of Host Manipulation by Ophiocordyceps as Revealed by Comparative Transcriptomics.</title>
        <authorList>
            <person name="Will I."/>
            <person name="Das B."/>
            <person name="Trinh T."/>
            <person name="Brachmann A."/>
            <person name="Ohm R.A."/>
            <person name="de Bekker C."/>
        </authorList>
    </citation>
    <scope>NUCLEOTIDE SEQUENCE [LARGE SCALE GENOMIC DNA]</scope>
    <source>
        <strain evidence="8 9">EC05</strain>
    </source>
</reference>
<evidence type="ECO:0000256" key="2">
    <source>
        <dbReference type="ARBA" id="ARBA00022692"/>
    </source>
</evidence>
<dbReference type="InterPro" id="IPR022596">
    <property type="entry name" value="GPR1/2/3_C"/>
</dbReference>
<keyword evidence="3 5" id="KW-1133">Transmembrane helix</keyword>
<dbReference type="AlphaFoldDB" id="A0A8H4Q328"/>
<dbReference type="GO" id="GO:0007189">
    <property type="term" value="P:adenylate cyclase-activating G protein-coupled receptor signaling pathway"/>
    <property type="evidence" value="ECO:0007669"/>
    <property type="project" value="TreeGrafter"/>
</dbReference>
<gene>
    <name evidence="8" type="ORF">GQ602_006312</name>
</gene>
<dbReference type="GO" id="GO:0005886">
    <property type="term" value="C:plasma membrane"/>
    <property type="evidence" value="ECO:0007669"/>
    <property type="project" value="TreeGrafter"/>
</dbReference>
<dbReference type="Proteomes" id="UP000562929">
    <property type="component" value="Unassembled WGS sequence"/>
</dbReference>
<protein>
    <submittedName>
        <fullName evidence="8">G protein-coupled receptor GPR1</fullName>
    </submittedName>
</protein>
<dbReference type="PANTHER" id="PTHR23112:SF37">
    <property type="entry name" value="G PROTEIN-COUPLED RECEPTOR GPR1"/>
    <property type="match status" value="1"/>
</dbReference>
<evidence type="ECO:0000313" key="9">
    <source>
        <dbReference type="Proteomes" id="UP000562929"/>
    </source>
</evidence>
<feature type="transmembrane region" description="Helical" evidence="5">
    <location>
        <begin position="293"/>
        <end position="316"/>
    </location>
</feature>
<dbReference type="Gene3D" id="1.20.1070.10">
    <property type="entry name" value="Rhodopsin 7-helix transmembrane proteins"/>
    <property type="match status" value="1"/>
</dbReference>
<dbReference type="PANTHER" id="PTHR23112">
    <property type="entry name" value="G PROTEIN-COUPLED RECEPTOR 157-RELATED"/>
    <property type="match status" value="1"/>
</dbReference>
<proteinExistence type="predicted"/>
<evidence type="ECO:0000256" key="4">
    <source>
        <dbReference type="ARBA" id="ARBA00023136"/>
    </source>
</evidence>
<evidence type="ECO:0000259" key="7">
    <source>
        <dbReference type="Pfam" id="PF11970"/>
    </source>
</evidence>
<accession>A0A8H4Q328</accession>
<feature type="domain" description="G protein-coupled receptor GPR1/2/3 C-terminal" evidence="7">
    <location>
        <begin position="281"/>
        <end position="351"/>
    </location>
</feature>
<feature type="transmembrane region" description="Helical" evidence="5">
    <location>
        <begin position="77"/>
        <end position="106"/>
    </location>
</feature>
<organism evidence="8 9">
    <name type="scientific">Ophiocordyceps camponoti-floridani</name>
    <dbReference type="NCBI Taxonomy" id="2030778"/>
    <lineage>
        <taxon>Eukaryota</taxon>
        <taxon>Fungi</taxon>
        <taxon>Dikarya</taxon>
        <taxon>Ascomycota</taxon>
        <taxon>Pezizomycotina</taxon>
        <taxon>Sordariomycetes</taxon>
        <taxon>Hypocreomycetidae</taxon>
        <taxon>Hypocreales</taxon>
        <taxon>Ophiocordycipitaceae</taxon>
        <taxon>Ophiocordyceps</taxon>
    </lineage>
</organism>
<evidence type="ECO:0000256" key="1">
    <source>
        <dbReference type="ARBA" id="ARBA00004141"/>
    </source>
</evidence>
<keyword evidence="2 5" id="KW-0812">Transmembrane</keyword>
<evidence type="ECO:0000259" key="6">
    <source>
        <dbReference type="Pfam" id="PF11710"/>
    </source>
</evidence>
<feature type="transmembrane region" description="Helical" evidence="5">
    <location>
        <begin position="20"/>
        <end position="46"/>
    </location>
</feature>
<comment type="caution">
    <text evidence="8">The sequence shown here is derived from an EMBL/GenBank/DDBJ whole genome shotgun (WGS) entry which is preliminary data.</text>
</comment>
<dbReference type="InterPro" id="IPR023041">
    <property type="entry name" value="Glucose_rcpt_Git3-like_N"/>
</dbReference>
<feature type="domain" description="Glucose receptor Git3-like N-terminal" evidence="6">
    <location>
        <begin position="39"/>
        <end position="190"/>
    </location>
</feature>
<evidence type="ECO:0000256" key="3">
    <source>
        <dbReference type="ARBA" id="ARBA00022989"/>
    </source>
</evidence>
<feature type="transmembrane region" description="Helical" evidence="5">
    <location>
        <begin position="160"/>
        <end position="182"/>
    </location>
</feature>
<evidence type="ECO:0000313" key="8">
    <source>
        <dbReference type="EMBL" id="KAF4583168.1"/>
    </source>
</evidence>